<feature type="chain" id="PRO_5015332222" description="SLH domain-containing protein" evidence="1">
    <location>
        <begin position="30"/>
        <end position="704"/>
    </location>
</feature>
<evidence type="ECO:0000313" key="4">
    <source>
        <dbReference type="Proteomes" id="UP000245202"/>
    </source>
</evidence>
<dbReference type="Proteomes" id="UP000245202">
    <property type="component" value="Unassembled WGS sequence"/>
</dbReference>
<dbReference type="InterPro" id="IPR010916">
    <property type="entry name" value="TonB_box_CS"/>
</dbReference>
<feature type="signal peptide" evidence="1">
    <location>
        <begin position="1"/>
        <end position="29"/>
    </location>
</feature>
<reference evidence="3 4" key="1">
    <citation type="submission" date="2017-08" db="EMBL/GenBank/DDBJ databases">
        <title>Substantial Increase in Enzyme Production by Combined Drug-Resistance Mutations in Paenibacillus agaridevorans.</title>
        <authorList>
            <person name="Tanaka Y."/>
            <person name="Funane K."/>
            <person name="Hosaka T."/>
            <person name="Shiwa Y."/>
            <person name="Fujita N."/>
            <person name="Miyazaki T."/>
            <person name="Yoshikawa H."/>
            <person name="Murakami K."/>
            <person name="Kasahara K."/>
            <person name="Inaoka T."/>
            <person name="Hiraga Y."/>
            <person name="Ochi K."/>
        </authorList>
    </citation>
    <scope>NUCLEOTIDE SEQUENCE [LARGE SCALE GENOMIC DNA]</scope>
    <source>
        <strain evidence="3 4">T-3040</strain>
    </source>
</reference>
<dbReference type="InterPro" id="IPR001119">
    <property type="entry name" value="SLH_dom"/>
</dbReference>
<evidence type="ECO:0000313" key="3">
    <source>
        <dbReference type="EMBL" id="GBG09910.1"/>
    </source>
</evidence>
<dbReference type="InterPro" id="IPR051465">
    <property type="entry name" value="Cell_Envelope_Struct_Comp"/>
</dbReference>
<proteinExistence type="predicted"/>
<feature type="domain" description="SLH" evidence="2">
    <location>
        <begin position="649"/>
        <end position="704"/>
    </location>
</feature>
<dbReference type="PROSITE" id="PS51272">
    <property type="entry name" value="SLH"/>
    <property type="match status" value="3"/>
</dbReference>
<protein>
    <recommendedName>
        <fullName evidence="2">SLH domain-containing protein</fullName>
    </recommendedName>
</protein>
<dbReference type="RefSeq" id="WP_108994530.1">
    <property type="nucleotide sequence ID" value="NZ_BDQX01000281.1"/>
</dbReference>
<evidence type="ECO:0000259" key="2">
    <source>
        <dbReference type="PROSITE" id="PS51272"/>
    </source>
</evidence>
<name>A0A2R5ETA8_9BACL</name>
<gene>
    <name evidence="3" type="ORF">PAT3040_04587</name>
</gene>
<sequence>MSRKFSRKMSISIALIMLLNMLVPVFSFAATSMWFDYRNGKISGGIYTADPDSVTVQAKDAVGEYHQFTSGVVGSYFQYDDDNKTYYYLHFSETMDFEPVDIKFTEGSDSELVLTKDEYGYYQGVDDSSVSLDVYRMTGTHEFINKLGGSYLSKGDTILSFTPETTLTPDMIGHQYISIKLPYQYLTGIYSKYEPSNTSASDFQLVTETGSVSAEELLPLHNFYDDPNSEFNRFALKFPEPIQKGVTYKLVLSPSSEGNEIKLASAGSGYLAEVRYGEYLTHTTADETFYYFSAQNVSKFHNITLKNNDPIPGPNLDPIAPPPIVPTPPVVEIGTQPINAEEFDNAQNGKISVQLEDGTKKLQLPANTSSLLGDNELVVYGDGFAITLSASELETLLYELSEEQLKDANIEITIESASTFEKNRQIKSAVLPANTKVSTAGSAVHFNFNIKTSDDQTLSLHDLNTPLRLALEVSENANTDLVGVYLLNEDGELEYLGSDLNENGELVVDVSKTGKLLVLAYDKTFEDVKKELWAHDMIKKVSALHLFQGDENGNFNPSGNLSRAEFSAVLSRLLKLETKSIDSPASFEDVQTNDWYSGYVQAVKNAGLLNGDAEGNFNPNQDITREQMAVVLGRLLELGGFKNSEREQALAFSDNEQISEWAAHYIQLAVQAGLINGKDNGKFDPNALLTRAEAAKIFALLHKL</sequence>
<comment type="caution">
    <text evidence="3">The sequence shown here is derived from an EMBL/GenBank/DDBJ whole genome shotgun (WGS) entry which is preliminary data.</text>
</comment>
<feature type="domain" description="SLH" evidence="2">
    <location>
        <begin position="521"/>
        <end position="582"/>
    </location>
</feature>
<dbReference type="AlphaFoldDB" id="A0A2R5ETA8"/>
<keyword evidence="4" id="KW-1185">Reference proteome</keyword>
<dbReference type="PROSITE" id="PS00430">
    <property type="entry name" value="TONB_DEPENDENT_REC_1"/>
    <property type="match status" value="1"/>
</dbReference>
<evidence type="ECO:0000256" key="1">
    <source>
        <dbReference type="SAM" id="SignalP"/>
    </source>
</evidence>
<dbReference type="PANTHER" id="PTHR43308:SF5">
    <property type="entry name" value="S-LAYER PROTEIN _ PEPTIDOGLYCAN ENDO-BETA-N-ACETYLGLUCOSAMINIDASE"/>
    <property type="match status" value="1"/>
</dbReference>
<keyword evidence="1" id="KW-0732">Signal</keyword>
<organism evidence="3 4">
    <name type="scientific">Paenibacillus agaridevorans</name>
    <dbReference type="NCBI Taxonomy" id="171404"/>
    <lineage>
        <taxon>Bacteria</taxon>
        <taxon>Bacillati</taxon>
        <taxon>Bacillota</taxon>
        <taxon>Bacilli</taxon>
        <taxon>Bacillales</taxon>
        <taxon>Paenibacillaceae</taxon>
        <taxon>Paenibacillus</taxon>
    </lineage>
</organism>
<feature type="domain" description="SLH" evidence="2">
    <location>
        <begin position="583"/>
        <end position="646"/>
    </location>
</feature>
<accession>A0A2R5ETA8</accession>
<dbReference type="PANTHER" id="PTHR43308">
    <property type="entry name" value="OUTER MEMBRANE PROTEIN ALPHA-RELATED"/>
    <property type="match status" value="1"/>
</dbReference>
<dbReference type="EMBL" id="BDQX01000281">
    <property type="protein sequence ID" value="GBG09910.1"/>
    <property type="molecule type" value="Genomic_DNA"/>
</dbReference>
<dbReference type="Pfam" id="PF00395">
    <property type="entry name" value="SLH"/>
    <property type="match status" value="3"/>
</dbReference>